<reference evidence="11" key="1">
    <citation type="journal article" date="2014" name="Int. J. Syst. Evol. Microbiol.">
        <title>Complete genome sequence of Corynebacterium casei LMG S-19264T (=DSM 44701T), isolated from a smear-ripened cheese.</title>
        <authorList>
            <consortium name="US DOE Joint Genome Institute (JGI-PGF)"/>
            <person name="Walter F."/>
            <person name="Albersmeier A."/>
            <person name="Kalinowski J."/>
            <person name="Ruckert C."/>
        </authorList>
    </citation>
    <scope>NUCLEOTIDE SEQUENCE</scope>
    <source>
        <strain evidence="11">CGMCC 1.15322</strain>
    </source>
</reference>
<dbReference type="GO" id="GO:0004180">
    <property type="term" value="F:carboxypeptidase activity"/>
    <property type="evidence" value="ECO:0007669"/>
    <property type="project" value="UniProtKB-ARBA"/>
</dbReference>
<dbReference type="Pfam" id="PF03734">
    <property type="entry name" value="YkuD"/>
    <property type="match status" value="1"/>
</dbReference>
<evidence type="ECO:0000256" key="2">
    <source>
        <dbReference type="ARBA" id="ARBA00005992"/>
    </source>
</evidence>
<keyword evidence="4 7" id="KW-0133">Cell shape</keyword>
<keyword evidence="3" id="KW-0808">Transferase</keyword>
<keyword evidence="12" id="KW-1185">Reference proteome</keyword>
<name>A0A916WD42_9BURK</name>
<keyword evidence="6 7" id="KW-0961">Cell wall biogenesis/degradation</keyword>
<feature type="region of interest" description="Disordered" evidence="8">
    <location>
        <begin position="25"/>
        <end position="55"/>
    </location>
</feature>
<evidence type="ECO:0000256" key="4">
    <source>
        <dbReference type="ARBA" id="ARBA00022960"/>
    </source>
</evidence>
<evidence type="ECO:0000256" key="6">
    <source>
        <dbReference type="ARBA" id="ARBA00023316"/>
    </source>
</evidence>
<evidence type="ECO:0000256" key="9">
    <source>
        <dbReference type="SAM" id="SignalP"/>
    </source>
</evidence>
<dbReference type="InterPro" id="IPR056203">
    <property type="entry name" value="Cds6_C"/>
</dbReference>
<accession>A0A916WD42</accession>
<comment type="pathway">
    <text evidence="1 7">Cell wall biogenesis; peptidoglycan biosynthesis.</text>
</comment>
<comment type="similarity">
    <text evidence="2">Belongs to the YkuD family.</text>
</comment>
<dbReference type="GO" id="GO:0016740">
    <property type="term" value="F:transferase activity"/>
    <property type="evidence" value="ECO:0007669"/>
    <property type="project" value="UniProtKB-KW"/>
</dbReference>
<dbReference type="Proteomes" id="UP000620596">
    <property type="component" value="Unassembled WGS sequence"/>
</dbReference>
<feature type="domain" description="L,D-TPase catalytic" evidence="10">
    <location>
        <begin position="166"/>
        <end position="301"/>
    </location>
</feature>
<keyword evidence="5 7" id="KW-0573">Peptidoglycan synthesis</keyword>
<dbReference type="InterPro" id="IPR032710">
    <property type="entry name" value="NTF2-like_dom_sf"/>
</dbReference>
<evidence type="ECO:0000256" key="1">
    <source>
        <dbReference type="ARBA" id="ARBA00004752"/>
    </source>
</evidence>
<reference evidence="11" key="2">
    <citation type="submission" date="2020-09" db="EMBL/GenBank/DDBJ databases">
        <authorList>
            <person name="Sun Q."/>
            <person name="Zhou Y."/>
        </authorList>
    </citation>
    <scope>NUCLEOTIDE SEQUENCE</scope>
    <source>
        <strain evidence="11">CGMCC 1.15322</strain>
    </source>
</reference>
<dbReference type="InterPro" id="IPR038063">
    <property type="entry name" value="Transpep_catalytic_dom"/>
</dbReference>
<dbReference type="PANTHER" id="PTHR36699">
    <property type="entry name" value="LD-TRANSPEPTIDASE"/>
    <property type="match status" value="1"/>
</dbReference>
<dbReference type="CDD" id="cd16913">
    <property type="entry name" value="YkuD_like"/>
    <property type="match status" value="1"/>
</dbReference>
<dbReference type="PROSITE" id="PS52029">
    <property type="entry name" value="LD_TPASE"/>
    <property type="match status" value="1"/>
</dbReference>
<dbReference type="SUPFAM" id="SSF54427">
    <property type="entry name" value="NTF2-like"/>
    <property type="match status" value="1"/>
</dbReference>
<organism evidence="11 12">
    <name type="scientific">Polaromonas eurypsychrophila</name>
    <dbReference type="NCBI Taxonomy" id="1614635"/>
    <lineage>
        <taxon>Bacteria</taxon>
        <taxon>Pseudomonadati</taxon>
        <taxon>Pseudomonadota</taxon>
        <taxon>Betaproteobacteria</taxon>
        <taxon>Burkholderiales</taxon>
        <taxon>Comamonadaceae</taxon>
        <taxon>Polaromonas</taxon>
    </lineage>
</organism>
<feature type="active site" description="Proton donor/acceptor" evidence="7">
    <location>
        <position position="259"/>
    </location>
</feature>
<evidence type="ECO:0000256" key="3">
    <source>
        <dbReference type="ARBA" id="ARBA00022679"/>
    </source>
</evidence>
<dbReference type="Gene3D" id="2.40.440.10">
    <property type="entry name" value="L,D-transpeptidase catalytic domain-like"/>
    <property type="match status" value="1"/>
</dbReference>
<gene>
    <name evidence="11" type="ORF">GCM10011496_04810</name>
</gene>
<dbReference type="RefSeq" id="WP_188706174.1">
    <property type="nucleotide sequence ID" value="NZ_BMIG01000001.1"/>
</dbReference>
<comment type="caution">
    <text evidence="11">The sequence shown here is derived from an EMBL/GenBank/DDBJ whole genome shotgun (WGS) entry which is preliminary data.</text>
</comment>
<dbReference type="GO" id="GO:0009252">
    <property type="term" value="P:peptidoglycan biosynthetic process"/>
    <property type="evidence" value="ECO:0007669"/>
    <property type="project" value="UniProtKB-KW"/>
</dbReference>
<evidence type="ECO:0000313" key="11">
    <source>
        <dbReference type="EMBL" id="GGA87175.1"/>
    </source>
</evidence>
<feature type="signal peptide" evidence="9">
    <location>
        <begin position="1"/>
        <end position="22"/>
    </location>
</feature>
<dbReference type="InterPro" id="IPR005490">
    <property type="entry name" value="LD_TPept_cat_dom"/>
</dbReference>
<evidence type="ECO:0000256" key="8">
    <source>
        <dbReference type="SAM" id="MobiDB-lite"/>
    </source>
</evidence>
<sequence>MQRAAAALLFVAFSVVCGVATGAETSAKKSKKDPAQNAAAEKKREIAPRPLAGPEVRDGEAEARLIEIYKLAGQAKGREALDKAERLVNAHPNFQLAQLVYGDLLAAQARPLRTLGDVPDDTAKAGAGMLGDLRQESLLRLKALRERPAAGTIPSQFLALSPRNKHAIAVDTSRARLYLFENTATGLRLLADYYISVGKAGIEKSVEGDSRTPLGVYFVTSNLDPKSLKDFYGSGALPINYPNALDLKRGKTGGGIWLHGTPPTQFARAPLASDGCVVLANPDLERIIRTVEVRSTPVVIAQSLKWIAPQSAKAEGKTFEDALQSWHKARSGSDLAALTSLYTSDFSSYGKTLADWTTVLRADLDKRAGRSVQLKDLSYLRWTDSNDTMVVTFGEVVSGSRTGPTRRQYWVRQGSQWKIFFEGVIG</sequence>
<dbReference type="GO" id="GO:0008360">
    <property type="term" value="P:regulation of cell shape"/>
    <property type="evidence" value="ECO:0007669"/>
    <property type="project" value="UniProtKB-UniRule"/>
</dbReference>
<dbReference type="SUPFAM" id="SSF141523">
    <property type="entry name" value="L,D-transpeptidase catalytic domain-like"/>
    <property type="match status" value="1"/>
</dbReference>
<evidence type="ECO:0000256" key="7">
    <source>
        <dbReference type="PROSITE-ProRule" id="PRU01373"/>
    </source>
</evidence>
<evidence type="ECO:0000256" key="5">
    <source>
        <dbReference type="ARBA" id="ARBA00022984"/>
    </source>
</evidence>
<dbReference type="AlphaFoldDB" id="A0A916WD42"/>
<feature type="chain" id="PRO_5036859780" description="L,D-TPase catalytic domain-containing protein" evidence="9">
    <location>
        <begin position="23"/>
        <end position="426"/>
    </location>
</feature>
<protein>
    <recommendedName>
        <fullName evidence="10">L,D-TPase catalytic domain-containing protein</fullName>
    </recommendedName>
</protein>
<feature type="active site" description="Nucleophile" evidence="7">
    <location>
        <position position="276"/>
    </location>
</feature>
<evidence type="ECO:0000313" key="12">
    <source>
        <dbReference type="Proteomes" id="UP000620596"/>
    </source>
</evidence>
<dbReference type="GO" id="GO:0071555">
    <property type="term" value="P:cell wall organization"/>
    <property type="evidence" value="ECO:0007669"/>
    <property type="project" value="UniProtKB-UniRule"/>
</dbReference>
<dbReference type="Pfam" id="PF24125">
    <property type="entry name" value="Cds6_C"/>
    <property type="match status" value="1"/>
</dbReference>
<evidence type="ECO:0000259" key="10">
    <source>
        <dbReference type="PROSITE" id="PS52029"/>
    </source>
</evidence>
<dbReference type="EMBL" id="BMIG01000001">
    <property type="protein sequence ID" value="GGA87175.1"/>
    <property type="molecule type" value="Genomic_DNA"/>
</dbReference>
<keyword evidence="9" id="KW-0732">Signal</keyword>
<dbReference type="PANTHER" id="PTHR36699:SF1">
    <property type="entry name" value="L,D-TRANSPEPTIDASE YAFK-RELATED"/>
    <property type="match status" value="1"/>
</dbReference>
<proteinExistence type="inferred from homology"/>